<sequence length="437" mass="50086">MRANTQSFIAEFPLRTAAADEVALSKRLNAAREIYNASLGEALRRLALMRQSKDWQRACQMRKTIVDERSGKRIGNKERSTLFRKIQDCFGFSSFSLQKFAESCRNACSIRDHLGSHDTQTASLRAFRAVQAYAFGIRGRPRFKPASRFHSVEGKGDAVIRFRKEPVLAIHWAGLVLPLRLDPKDKRGWQRIALEARTKYVRVVRRTIRGKTRWYGQLVQQGVAPQVRPVGEDVVGYDLGPSTVAFVSETDASLENLCPEVEQPWKQTRRILRSMDRSRRSTNPGNYDTEGRVKRGVKRWVGSERYQHRLRDLAETERRLAAARKTAHGNLANRMLAQGKTIKGEKLCYRSFQKNFGRSVKVRAPGMWVERIRRKAESAGGRLTRDRSPEDSIEPVRSDDRAVREEAALFADARLRRWPYRACAAGSLQRVSREMLR</sequence>
<organism evidence="2 3">
    <name type="scientific">Methylacidimicrobium tartarophylax</name>
    <dbReference type="NCBI Taxonomy" id="1041768"/>
    <lineage>
        <taxon>Bacteria</taxon>
        <taxon>Pseudomonadati</taxon>
        <taxon>Verrucomicrobiota</taxon>
        <taxon>Methylacidimicrobium</taxon>
    </lineage>
</organism>
<evidence type="ECO:0000256" key="1">
    <source>
        <dbReference type="SAM" id="MobiDB-lite"/>
    </source>
</evidence>
<reference evidence="2 3" key="1">
    <citation type="submission" date="2019-09" db="EMBL/GenBank/DDBJ databases">
        <authorList>
            <person name="Cremers G."/>
        </authorList>
    </citation>
    <scope>NUCLEOTIDE SEQUENCE [LARGE SCALE GENOMIC DNA]</scope>
    <source>
        <strain evidence="2">4A</strain>
    </source>
</reference>
<dbReference type="AlphaFoldDB" id="A0A5E6M9H5"/>
<feature type="compositionally biased region" description="Basic and acidic residues" evidence="1">
    <location>
        <begin position="383"/>
        <end position="398"/>
    </location>
</feature>
<gene>
    <name evidence="2" type="ORF">MAMT_00681</name>
</gene>
<accession>A0A5E6M9H5</accession>
<evidence type="ECO:0000313" key="2">
    <source>
        <dbReference type="EMBL" id="VVM05598.1"/>
    </source>
</evidence>
<name>A0A5E6M9H5_9BACT</name>
<protein>
    <submittedName>
        <fullName evidence="2">Uncharacterized protein</fullName>
    </submittedName>
</protein>
<proteinExistence type="predicted"/>
<dbReference type="RefSeq" id="WP_246186501.1">
    <property type="nucleotide sequence ID" value="NZ_CABFVA020000025.1"/>
</dbReference>
<feature type="region of interest" description="Disordered" evidence="1">
    <location>
        <begin position="378"/>
        <end position="398"/>
    </location>
</feature>
<dbReference type="Proteomes" id="UP000334923">
    <property type="component" value="Unassembled WGS sequence"/>
</dbReference>
<dbReference type="EMBL" id="CABFVA020000025">
    <property type="protein sequence ID" value="VVM05598.1"/>
    <property type="molecule type" value="Genomic_DNA"/>
</dbReference>
<evidence type="ECO:0000313" key="3">
    <source>
        <dbReference type="Proteomes" id="UP000334923"/>
    </source>
</evidence>
<keyword evidence="3" id="KW-1185">Reference proteome</keyword>